<reference evidence="2 3" key="1">
    <citation type="journal article" date="2013" name="ISME J.">
        <title>Comparative genomics of pathogenic lineages of Vibrio nigripulchritudo identifies virulence-associated traits.</title>
        <authorList>
            <person name="Goudenege D."/>
            <person name="Labreuche Y."/>
            <person name="Krin E."/>
            <person name="Ansquer D."/>
            <person name="Mangenot S."/>
            <person name="Calteau A."/>
            <person name="Medigue C."/>
            <person name="Mazel D."/>
            <person name="Polz M.F."/>
            <person name="Le Roux F."/>
        </authorList>
    </citation>
    <scope>NUCLEOTIDE SEQUENCE [LARGE SCALE GENOMIC DNA]</scope>
    <source>
        <strain evidence="2 3">SOn1</strain>
    </source>
</reference>
<name>A0AAV2VXI0_9VIBR</name>
<evidence type="ECO:0000313" key="2">
    <source>
        <dbReference type="EMBL" id="CCO49295.1"/>
    </source>
</evidence>
<proteinExistence type="predicted"/>
<accession>A0AAV2VXI0</accession>
<evidence type="ECO:0000256" key="1">
    <source>
        <dbReference type="SAM" id="SignalP"/>
    </source>
</evidence>
<dbReference type="EMBL" id="CAOF01000176">
    <property type="protein sequence ID" value="CCO49295.1"/>
    <property type="molecule type" value="Genomic_DNA"/>
</dbReference>
<evidence type="ECO:0000313" key="3">
    <source>
        <dbReference type="Proteomes" id="UP000018211"/>
    </source>
</evidence>
<feature type="chain" id="PRO_5043988158" description="DUF4157 domain-containing protein" evidence="1">
    <location>
        <begin position="22"/>
        <end position="313"/>
    </location>
</feature>
<dbReference type="AlphaFoldDB" id="A0AAV2VXI0"/>
<dbReference type="Proteomes" id="UP000018211">
    <property type="component" value="Unassembled WGS sequence"/>
</dbReference>
<gene>
    <name evidence="2" type="ORF">VIBNISOn1_800078</name>
</gene>
<feature type="signal peptide" evidence="1">
    <location>
        <begin position="1"/>
        <end position="21"/>
    </location>
</feature>
<evidence type="ECO:0008006" key="4">
    <source>
        <dbReference type="Google" id="ProtNLM"/>
    </source>
</evidence>
<keyword evidence="1" id="KW-0732">Signal</keyword>
<protein>
    <recommendedName>
        <fullName evidence="4">DUF4157 domain-containing protein</fullName>
    </recommendedName>
</protein>
<sequence>MKTMKALLVAALVSVSFSSLATPELTFLNAKQSAKELGKNDAFMRRLSQFDMEARMKTEDHVIKPEFRRFVRSNTLDWTAEDKTKVTQVYENLQKELAKYPLDLPKEIKMILTTGKEEGTAAYTRGKAIILQRDKLELGIELKRIMAHEIFHIYSRLNPVKKDELYNSIGFQHVGEIEFPDDLEDRKITNPDAPVNDYAIKVGLNNEQVWAMPILYSVSEKYDLKKGGEFFNYLQFKFLVVADQHGEWTYDDDEPVIVGRAELTGFFEQVGTNTNYIIHPEEILADNFALLMLRSPVVNSPEVIERMKAILSQ</sequence>
<comment type="caution">
    <text evidence="2">The sequence shown here is derived from an EMBL/GenBank/DDBJ whole genome shotgun (WGS) entry which is preliminary data.</text>
</comment>
<organism evidence="2 3">
    <name type="scientific">Vibrio nigripulchritudo SOn1</name>
    <dbReference type="NCBI Taxonomy" id="1238450"/>
    <lineage>
        <taxon>Bacteria</taxon>
        <taxon>Pseudomonadati</taxon>
        <taxon>Pseudomonadota</taxon>
        <taxon>Gammaproteobacteria</taxon>
        <taxon>Vibrionales</taxon>
        <taxon>Vibrionaceae</taxon>
        <taxon>Vibrio</taxon>
    </lineage>
</organism>